<dbReference type="CDD" id="cd00118">
    <property type="entry name" value="LysM"/>
    <property type="match status" value="1"/>
</dbReference>
<dbReference type="AlphaFoldDB" id="A0A2C5ZGW9"/>
<feature type="chain" id="PRO_5012699686" description="LysM domain-containing protein" evidence="5">
    <location>
        <begin position="26"/>
        <end position="196"/>
    </location>
</feature>
<dbReference type="EMBL" id="NJES01000001">
    <property type="protein sequence ID" value="PHH81205.1"/>
    <property type="molecule type" value="Genomic_DNA"/>
</dbReference>
<proteinExistence type="inferred from homology"/>
<dbReference type="Proteomes" id="UP000226431">
    <property type="component" value="Unassembled WGS sequence"/>
</dbReference>
<feature type="compositionally biased region" description="Basic residues" evidence="4">
    <location>
        <begin position="104"/>
        <end position="114"/>
    </location>
</feature>
<dbReference type="InterPro" id="IPR052210">
    <property type="entry name" value="LysM1-like"/>
</dbReference>
<evidence type="ECO:0000256" key="5">
    <source>
        <dbReference type="SAM" id="SignalP"/>
    </source>
</evidence>
<protein>
    <recommendedName>
        <fullName evidence="6">LysM domain-containing protein</fullName>
    </recommendedName>
</protein>
<comment type="similarity">
    <text evidence="3">Belongs to the secreted LysM effector family.</text>
</comment>
<evidence type="ECO:0000313" key="7">
    <source>
        <dbReference type="EMBL" id="PHH81205.1"/>
    </source>
</evidence>
<feature type="region of interest" description="Disordered" evidence="4">
    <location>
        <begin position="93"/>
        <end position="116"/>
    </location>
</feature>
<dbReference type="STRING" id="2004952.A0A2C5ZGW9"/>
<sequence length="196" mass="21666">MAKVCLTHAIFLSSFALTFSALGHAAPSLREFPSGSAGEVNCDGWYRYATVRPYEELLRDLAVSSEDFRKLNPSIGPRGQGLIPGNYYCTQSRPTDGPGNDLHRRQRQRQKKPYKPSCQSHYRIQAGDTCNYVQVLYGITAEELFDMNPFVEDECEFLRAGWVLCVPKQKGVFKYGLSGLSVKMGAAGGGEASDPL</sequence>
<evidence type="ECO:0000256" key="3">
    <source>
        <dbReference type="ARBA" id="ARBA00044955"/>
    </source>
</evidence>
<feature type="domain" description="LysM" evidence="6">
    <location>
        <begin position="120"/>
        <end position="166"/>
    </location>
</feature>
<name>A0A2C5ZGW9_9HYPO</name>
<evidence type="ECO:0000256" key="4">
    <source>
        <dbReference type="SAM" id="MobiDB-lite"/>
    </source>
</evidence>
<dbReference type="Pfam" id="PF01476">
    <property type="entry name" value="LysM"/>
    <property type="match status" value="1"/>
</dbReference>
<keyword evidence="5" id="KW-0732">Signal</keyword>
<dbReference type="PANTHER" id="PTHR34997">
    <property type="entry name" value="AM15"/>
    <property type="match status" value="1"/>
</dbReference>
<feature type="signal peptide" evidence="5">
    <location>
        <begin position="1"/>
        <end position="25"/>
    </location>
</feature>
<organism evidence="7 8">
    <name type="scientific">Ophiocordyceps camponoti-rufipedis</name>
    <dbReference type="NCBI Taxonomy" id="2004952"/>
    <lineage>
        <taxon>Eukaryota</taxon>
        <taxon>Fungi</taxon>
        <taxon>Dikarya</taxon>
        <taxon>Ascomycota</taxon>
        <taxon>Pezizomycotina</taxon>
        <taxon>Sordariomycetes</taxon>
        <taxon>Hypocreomycetidae</taxon>
        <taxon>Hypocreales</taxon>
        <taxon>Ophiocordycipitaceae</taxon>
        <taxon>Ophiocordyceps</taxon>
    </lineage>
</organism>
<evidence type="ECO:0000256" key="1">
    <source>
        <dbReference type="ARBA" id="ARBA00022669"/>
    </source>
</evidence>
<dbReference type="InterPro" id="IPR036779">
    <property type="entry name" value="LysM_dom_sf"/>
</dbReference>
<comment type="caution">
    <text evidence="7">The sequence shown here is derived from an EMBL/GenBank/DDBJ whole genome shotgun (WGS) entry which is preliminary data.</text>
</comment>
<accession>A0A2C5ZGW9</accession>
<evidence type="ECO:0000313" key="8">
    <source>
        <dbReference type="Proteomes" id="UP000226431"/>
    </source>
</evidence>
<dbReference type="SUPFAM" id="SSF54106">
    <property type="entry name" value="LysM domain"/>
    <property type="match status" value="1"/>
</dbReference>
<dbReference type="PANTHER" id="PTHR34997:SF1">
    <property type="entry name" value="PEPTIDOGLYCAN-BINDING LYSIN DOMAIN"/>
    <property type="match status" value="1"/>
</dbReference>
<evidence type="ECO:0000259" key="6">
    <source>
        <dbReference type="PROSITE" id="PS51782"/>
    </source>
</evidence>
<dbReference type="OrthoDB" id="5985073at2759"/>
<dbReference type="Gene3D" id="3.10.350.10">
    <property type="entry name" value="LysM domain"/>
    <property type="match status" value="1"/>
</dbReference>
<dbReference type="GO" id="GO:0008061">
    <property type="term" value="F:chitin binding"/>
    <property type="evidence" value="ECO:0007669"/>
    <property type="project" value="UniProtKB-KW"/>
</dbReference>
<keyword evidence="1" id="KW-0147">Chitin-binding</keyword>
<dbReference type="InterPro" id="IPR018392">
    <property type="entry name" value="LysM"/>
</dbReference>
<gene>
    <name evidence="7" type="ORF">CDD80_40</name>
</gene>
<keyword evidence="2" id="KW-0843">Virulence</keyword>
<evidence type="ECO:0000256" key="2">
    <source>
        <dbReference type="ARBA" id="ARBA00023026"/>
    </source>
</evidence>
<reference evidence="7 8" key="1">
    <citation type="submission" date="2017-06" db="EMBL/GenBank/DDBJ databases">
        <title>Ant-infecting Ophiocordyceps genomes reveal a high diversity of potential behavioral manipulation genes and a possible major role for enterotoxins.</title>
        <authorList>
            <person name="De Bekker C."/>
            <person name="Evans H.C."/>
            <person name="Brachmann A."/>
            <person name="Hughes D.P."/>
        </authorList>
    </citation>
    <scope>NUCLEOTIDE SEQUENCE [LARGE SCALE GENOMIC DNA]</scope>
    <source>
        <strain evidence="7 8">Map16</strain>
    </source>
</reference>
<keyword evidence="8" id="KW-1185">Reference proteome</keyword>
<dbReference type="PROSITE" id="PS51782">
    <property type="entry name" value="LYSM"/>
    <property type="match status" value="1"/>
</dbReference>